<accession>A0AC61RM96</accession>
<comment type="caution">
    <text evidence="1">The sequence shown here is derived from an EMBL/GenBank/DDBJ whole genome shotgun (WGS) entry which is preliminary data.</text>
</comment>
<dbReference type="Proteomes" id="UP000306319">
    <property type="component" value="Unassembled WGS sequence"/>
</dbReference>
<keyword evidence="2" id="KW-1185">Reference proteome</keyword>
<proteinExistence type="predicted"/>
<dbReference type="EMBL" id="SRYB01000007">
    <property type="protein sequence ID" value="TGY79344.1"/>
    <property type="molecule type" value="Genomic_DNA"/>
</dbReference>
<sequence>MIPEICCIGHITLDKIITPRLETYMPGGTAFYVAHALANLDHTGFRLLTSVGPTEMGAVEDIRKRGIEVDVIPSRKSVFFENKYGDNPNDRTQRVLAKADPFTVDNLKDVEAKIFHLGTLLADDFSLDALKLLSSKGIVSVDAQGYLREVRGEQVHPVDWADKTEALKYIDILKANEKEMETLTGTTDPREAARRLAAWGCREVLLTLGDRGSLIYTDGKFYDIPAYPTTDVVDATGCGDTYMAGYLYSRSRGADYVEAGKFAAAMCTIKLAHTGPFNGTEADIRHLIG</sequence>
<evidence type="ECO:0000313" key="1">
    <source>
        <dbReference type="EMBL" id="TGY79344.1"/>
    </source>
</evidence>
<gene>
    <name evidence="1" type="ORF">E5331_06635</name>
</gene>
<name>A0AC61RM96_9BACT</name>
<organism evidence="1 2">
    <name type="scientific">Lepagella muris</name>
    <dbReference type="NCBI Taxonomy" id="3032870"/>
    <lineage>
        <taxon>Bacteria</taxon>
        <taxon>Pseudomonadati</taxon>
        <taxon>Bacteroidota</taxon>
        <taxon>Bacteroidia</taxon>
        <taxon>Bacteroidales</taxon>
        <taxon>Muribaculaceae</taxon>
        <taxon>Lepagella</taxon>
    </lineage>
</organism>
<protein>
    <submittedName>
        <fullName evidence="1">Ribokinase</fullName>
    </submittedName>
</protein>
<evidence type="ECO:0000313" key="2">
    <source>
        <dbReference type="Proteomes" id="UP000306319"/>
    </source>
</evidence>
<reference evidence="1" key="1">
    <citation type="submission" date="2019-04" db="EMBL/GenBank/DDBJ databases">
        <title>Microbes associate with the intestines of laboratory mice.</title>
        <authorList>
            <person name="Navarre W."/>
            <person name="Wong E."/>
            <person name="Huang K."/>
            <person name="Tropini C."/>
            <person name="Ng K."/>
            <person name="Yu B."/>
        </authorList>
    </citation>
    <scope>NUCLEOTIDE SEQUENCE</scope>
    <source>
        <strain evidence="1">NM04_E33</strain>
    </source>
</reference>